<dbReference type="Proteomes" id="UP000053890">
    <property type="component" value="Unassembled WGS sequence"/>
</dbReference>
<accession>A0A0N8PZG1</accession>
<sequence length="114" mass="12403">MSNSDKFEQDDAIVADESVPQQPAGVLDSNDDELSTDQGINAPEDGNYESVKGNEISKDEFENDEFDGVKKENILDSNERSTRSKTNFAKADEEADKLVDQVADGANDGTSRIA</sequence>
<proteinExistence type="predicted"/>
<feature type="compositionally biased region" description="Basic and acidic residues" evidence="1">
    <location>
        <begin position="67"/>
        <end position="82"/>
    </location>
</feature>
<feature type="region of interest" description="Disordered" evidence="1">
    <location>
        <begin position="64"/>
        <end position="114"/>
    </location>
</feature>
<dbReference type="OrthoDB" id="2527809at2759"/>
<dbReference type="OMA" id="SDNMNDG"/>
<protein>
    <submittedName>
        <fullName evidence="2">Uncharacterized protein</fullName>
    </submittedName>
</protein>
<evidence type="ECO:0000313" key="3">
    <source>
        <dbReference type="Proteomes" id="UP000053890"/>
    </source>
</evidence>
<evidence type="ECO:0000313" key="2">
    <source>
        <dbReference type="EMBL" id="KPV72229.1"/>
    </source>
</evidence>
<reference evidence="2 3" key="1">
    <citation type="journal article" date="2015" name="Front. Microbiol.">
        <title>Genome sequence of the plant growth promoting endophytic yeast Rhodotorula graminis WP1.</title>
        <authorList>
            <person name="Firrincieli A."/>
            <person name="Otillar R."/>
            <person name="Salamov A."/>
            <person name="Schmutz J."/>
            <person name="Khan Z."/>
            <person name="Redman R.S."/>
            <person name="Fleck N.D."/>
            <person name="Lindquist E."/>
            <person name="Grigoriev I.V."/>
            <person name="Doty S.L."/>
        </authorList>
    </citation>
    <scope>NUCLEOTIDE SEQUENCE [LARGE SCALE GENOMIC DNA]</scope>
    <source>
        <strain evidence="2 3">WP1</strain>
    </source>
</reference>
<feature type="compositionally biased region" description="Basic and acidic residues" evidence="1">
    <location>
        <begin position="90"/>
        <end position="99"/>
    </location>
</feature>
<evidence type="ECO:0000256" key="1">
    <source>
        <dbReference type="SAM" id="MobiDB-lite"/>
    </source>
</evidence>
<organism evidence="2 3">
    <name type="scientific">Rhodotorula graminis (strain WP1)</name>
    <dbReference type="NCBI Taxonomy" id="578459"/>
    <lineage>
        <taxon>Eukaryota</taxon>
        <taxon>Fungi</taxon>
        <taxon>Dikarya</taxon>
        <taxon>Basidiomycota</taxon>
        <taxon>Pucciniomycotina</taxon>
        <taxon>Microbotryomycetes</taxon>
        <taxon>Sporidiobolales</taxon>
        <taxon>Sporidiobolaceae</taxon>
        <taxon>Rhodotorula</taxon>
    </lineage>
</organism>
<name>A0A0N8PZG1_RHOGW</name>
<keyword evidence="3" id="KW-1185">Reference proteome</keyword>
<gene>
    <name evidence="2" type="ORF">RHOBADRAFT_65656</name>
</gene>
<dbReference type="EMBL" id="KQ474088">
    <property type="protein sequence ID" value="KPV72229.1"/>
    <property type="molecule type" value="Genomic_DNA"/>
</dbReference>
<feature type="region of interest" description="Disordered" evidence="1">
    <location>
        <begin position="1"/>
        <end position="51"/>
    </location>
</feature>
<dbReference type="RefSeq" id="XP_018268278.1">
    <property type="nucleotide sequence ID" value="XM_018418751.1"/>
</dbReference>
<dbReference type="GeneID" id="28979198"/>
<dbReference type="AlphaFoldDB" id="A0A0N8PZG1"/>